<dbReference type="SUPFAM" id="SSF47336">
    <property type="entry name" value="ACP-like"/>
    <property type="match status" value="1"/>
</dbReference>
<evidence type="ECO:0000256" key="3">
    <source>
        <dbReference type="ARBA" id="ARBA00022603"/>
    </source>
</evidence>
<dbReference type="InterPro" id="IPR014030">
    <property type="entry name" value="Ketoacyl_synth_N"/>
</dbReference>
<accession>A0A1L9TCV6</accession>
<dbReference type="Pfam" id="PF02801">
    <property type="entry name" value="Ketoacyl-synt_C"/>
    <property type="match status" value="1"/>
</dbReference>
<dbReference type="InterPro" id="IPR009081">
    <property type="entry name" value="PP-bd_ACP"/>
</dbReference>
<dbReference type="InterPro" id="IPR049552">
    <property type="entry name" value="PKS_DH_N"/>
</dbReference>
<dbReference type="SMART" id="SM00826">
    <property type="entry name" value="PKS_DH"/>
    <property type="match status" value="1"/>
</dbReference>
<dbReference type="Pfam" id="PF16197">
    <property type="entry name" value="KAsynt_C_assoc"/>
    <property type="match status" value="1"/>
</dbReference>
<dbReference type="InterPro" id="IPR057326">
    <property type="entry name" value="KR_dom"/>
</dbReference>
<dbReference type="InterPro" id="IPR013968">
    <property type="entry name" value="PKS_KR"/>
</dbReference>
<dbReference type="GO" id="GO:0031177">
    <property type="term" value="F:phosphopantetheine binding"/>
    <property type="evidence" value="ECO:0007669"/>
    <property type="project" value="InterPro"/>
</dbReference>
<dbReference type="PANTHER" id="PTHR43775:SF20">
    <property type="entry name" value="HYBRID PKS-NRPS SYNTHETASE APDA"/>
    <property type="match status" value="1"/>
</dbReference>
<dbReference type="Pfam" id="PF14765">
    <property type="entry name" value="PS-DH"/>
    <property type="match status" value="1"/>
</dbReference>
<dbReference type="Gene3D" id="3.10.129.110">
    <property type="entry name" value="Polyketide synthase dehydratase"/>
    <property type="match status" value="1"/>
</dbReference>
<dbReference type="InterPro" id="IPR014031">
    <property type="entry name" value="Ketoacyl_synth_C"/>
</dbReference>
<evidence type="ECO:0000256" key="2">
    <source>
        <dbReference type="ARBA" id="ARBA00022553"/>
    </source>
</evidence>
<dbReference type="InterPro" id="IPR029063">
    <property type="entry name" value="SAM-dependent_MTases_sf"/>
</dbReference>
<dbReference type="InterPro" id="IPR042104">
    <property type="entry name" value="PKS_dehydratase_sf"/>
</dbReference>
<dbReference type="GeneID" id="63768574"/>
<dbReference type="InterPro" id="IPR013217">
    <property type="entry name" value="Methyltransf_12"/>
</dbReference>
<dbReference type="CDD" id="cd02440">
    <property type="entry name" value="AdoMet_MTases"/>
    <property type="match status" value="1"/>
</dbReference>
<dbReference type="Gene3D" id="1.10.1200.10">
    <property type="entry name" value="ACP-like"/>
    <property type="match status" value="1"/>
</dbReference>
<dbReference type="VEuPathDB" id="FungiDB:ASPSYDRAFT_91529"/>
<dbReference type="InterPro" id="IPR001227">
    <property type="entry name" value="Ac_transferase_dom_sf"/>
</dbReference>
<keyword evidence="3" id="KW-0489">Methyltransferase</keyword>
<protein>
    <submittedName>
        <fullName evidence="11">Uncharacterized protein</fullName>
    </submittedName>
</protein>
<feature type="domain" description="PKS/mFAS DH" evidence="10">
    <location>
        <begin position="939"/>
        <end position="1244"/>
    </location>
</feature>
<dbReference type="InterPro" id="IPR036736">
    <property type="entry name" value="ACP-like_sf"/>
</dbReference>
<dbReference type="GO" id="GO:0006633">
    <property type="term" value="P:fatty acid biosynthetic process"/>
    <property type="evidence" value="ECO:0007669"/>
    <property type="project" value="InterPro"/>
</dbReference>
<dbReference type="InterPro" id="IPR020806">
    <property type="entry name" value="PKS_PP-bd"/>
</dbReference>
<dbReference type="SUPFAM" id="SSF53901">
    <property type="entry name" value="Thiolase-like"/>
    <property type="match status" value="1"/>
</dbReference>
<dbReference type="SUPFAM" id="SSF51735">
    <property type="entry name" value="NAD(P)-binding Rossmann-fold domains"/>
    <property type="match status" value="2"/>
</dbReference>
<dbReference type="InterPro" id="IPR014043">
    <property type="entry name" value="Acyl_transferase_dom"/>
</dbReference>
<sequence length="2579" mass="279243">MAEPIAVIGSGCRFPGESDTPSKLWSLIREPHDLSQKPPASRFDIDPFYHPVGTHHGTTNATKSYWLEDSGRTNVSKFDAGFFNIQPSEVDAMDPQQRLLMEVVYDSLCAAGQPMEKLRGSDTAVYVGMMSDDWSTMLTRDWETLPRYTATGLERGIMANRLSYFFGWHGPSMAIDTACSSSLVALDLAVQMLRSGKSKVAVAAGTNLILSPAMYISESNLGMLSPNGRCAMWDSAADGYARGEGVAAVIVKTLSQALADNDPIECIIRETAVNQDGRTPGLTMPSNLAQAALIRECYARAGLDPVDNFQDRPQFFHAHGTGTQAGDPQEAEAIASSLFPAGSLAAQKAPKLRVGSIKTVIGHTEGTAGLASLIGTSMALLNRVMPPNLHFQNLSSKVKPFFDHLDIPTTATPWEVADGQVRRASVNSFGFGGTNAHCILEEYIPSTKKTAFSQSDVLFTPLLFSGASESSLKDMVSQHLSYLRANPEIDLRDLAYTLQHRRSTLAYRKFVPAPTVQQAIEALENIGDTSLGTRYAQLSRPAKILGIFTGQGAQWPRMGARLIETSTFAKRRIAELDEALQSLPDPADRPTWKIRDQLLAGKDTSRITEAALSQPLCSAVQIVLVDILRAADIAFTAVVGHSSGEIGAAYAAGLISDRDAIRIAYFRGVHAKLAASPNPHSPRGAMIAVGTSSEEARAFCIEHFSGRLQVAAVNSSSSVTLSGDEDAVDEAGQLYKSQSIFARKLKVDTAYHSMHMATCAGPYLTSLDACGIQAIQPPEIGTTWYSSVFEGQPMTSGRLTNQYWVDNMCNAVLFSGGLERAVEDSGPFDLAIEVGPHPALKGPATATVNAKSNVPYTGLLSRGQDDVYHLSDALGFIWAQLGSDSVQFTAVEHLLSGETEANTVLKDLPPYPFEHQHDYWHNSRLGNHFKNRKAHQLPNPVLGTPCCEATTPGEYQWRNMLQPGEVPWLNGHGLQGQTVFPAMGYASMAVEAINAVIVDSKPDSSMLVLKLTDLDIPRAIVFNDDSSTAETIFSISSVNSSDAQVAAEWACYSVEGSGSLVLNARGRVSAQLATPEPSTLPLINNDPFNLVPVGVDHFYSNLSRVGYNYSPPFQGVHNIRRKPGYSAGDLYDQSGSAWEDGLILHPGMLDSALQTVFAAWSYPGDTQLWSLHVPVSISAITINPYFTALSAGGKQSVMRFETFIRSKQDSKVVSDIYLQTADGLSTFVQFEGATLVPFSPANPKTDVPMFSRFEYAPAFPDGQLAGNGETLSNYEVQLYKDVDRVAYWFARSASLSIPAAERRDLLPHFQKYLAWCDRMVDMVTQGGVPKVPASCNNDLRKDIGKILERYEDRKDVRFVQVVGDNLLPVIKAGSSMLEHMNQDGLLRAFYEEGAICSGPTGRWLARILYQISHRYPGLNIFEVGAGTGATTSAVLDALEGRYASYTFTDISSGFFIAAEERFSEHAGRMLFKTFNMEQQPDGQGFNEGSYDVVVAVNVLHVSADMEASLSNVRRLLKPGGFLVVAELTTTDLLFSGMTVGTLPGWWIGAETGRPWGPLLTLTQWDTVLKSSGFAGIDVVSPDISASLPMSVFVSQAVDDRVTLLRNPLSVESHPPGVRTDALAIIGGTTWPVYTLAQQVSDIMAGRFHEKRHFTTVEEFGQSDMAHVAATSGGVSVLSLTDLDHPYLETLTAAKFEAVKACAACAGTLVWVTCGAQEDSPYSAMMTGISRTIKTENPRLNIQMFDLDPTVQNGIYANTVPELAETLLGQLALSSWGSDSLLWTLEPEVIVRNGRQLIPRLLPDREKNNRYNSQRRTIFTNVRPAKEVVQLVGVNRDDADALELRLVSPLVQTPVPTTGYCTIRITHSLLQSVAIGAAGFFRLCAAVDIDTNETILALSNSNDSLVKVPTQCCIPFRGASTPSTLVSFAASLIATQILNSTQEGGTLLINEPDGNLQTALQSKAQLKNVNVIFTTCNLSQEDSSIFLHPSFPRHVIQSIIPRFTAAFVNFSRGSSDTVRDAILPCLPAGCLRIDGGALLSSEVNGTVAPEFISQVGRQLQQAYGDIESTPSVQCIPLEAVSTHKVVGGPLAVVDWTATDCMSAKVQPIDSDTLFRGDRTYLFVGMAGELGQSLAGWMIAHGAHYIVLASRTPKVHPKFVDEMRIRYGAVVKAVPLDITSPESLRSVHAAMSASLPPIAGVINGAMILDDELFTNMSHEQFTRVTKPKVVGTLLLDEIFYDDSSLDFFVVASSIASVIGWSGQSNYSAANEFMTSLVNKRRKRGVAASVMNIPAVLGVGYAAHSDAFSFDYFQSLGYINIGEEDLYILFAEAILSGRPGPLSDGRAQVSMGVNYIPAGLYVKEAHRRDVKFNHFILREESGSEAQTVKAGERVRVQLQSASGPDAAYTIIRDALALHFKRLLRMTEEQKLDETVGLVDQGVDSLVAVDIRAWFLKELDVDVPTLKIMGGASISDLVKSAVANMPQSSEGDGVESPVKPIRKEMSSPFPAKPEELLLRPRSERAPTTSTPLSSGSPIFTPAQVTTPTSGIDSGRTSPPRDYFGKGSTASEKPMVIDGLESGV</sequence>
<dbReference type="InterPro" id="IPR016035">
    <property type="entry name" value="Acyl_Trfase/lysoPLipase"/>
</dbReference>
<dbReference type="SMART" id="SM00823">
    <property type="entry name" value="PKS_PP"/>
    <property type="match status" value="1"/>
</dbReference>
<feature type="region of interest" description="N-terminal hotdog fold" evidence="6">
    <location>
        <begin position="939"/>
        <end position="1075"/>
    </location>
</feature>
<dbReference type="Gene3D" id="3.40.50.720">
    <property type="entry name" value="NAD(P)-binding Rossmann-like Domain"/>
    <property type="match status" value="2"/>
</dbReference>
<evidence type="ECO:0000313" key="11">
    <source>
        <dbReference type="EMBL" id="OJJ57246.1"/>
    </source>
</evidence>
<dbReference type="GO" id="GO:0044550">
    <property type="term" value="P:secondary metabolite biosynthetic process"/>
    <property type="evidence" value="ECO:0007669"/>
    <property type="project" value="TreeGrafter"/>
</dbReference>
<dbReference type="PANTHER" id="PTHR43775">
    <property type="entry name" value="FATTY ACID SYNTHASE"/>
    <property type="match status" value="1"/>
</dbReference>
<feature type="compositionally biased region" description="Low complexity" evidence="7">
    <location>
        <begin position="2522"/>
        <end position="2533"/>
    </location>
</feature>
<evidence type="ECO:0000256" key="7">
    <source>
        <dbReference type="SAM" id="MobiDB-lite"/>
    </source>
</evidence>
<dbReference type="OrthoDB" id="329835at2759"/>
<evidence type="ECO:0000259" key="10">
    <source>
        <dbReference type="PROSITE" id="PS52019"/>
    </source>
</evidence>
<feature type="domain" description="Carrier" evidence="8">
    <location>
        <begin position="2406"/>
        <end position="2481"/>
    </location>
</feature>
<dbReference type="InterPro" id="IPR018201">
    <property type="entry name" value="Ketoacyl_synth_AS"/>
</dbReference>
<dbReference type="GO" id="GO:0004315">
    <property type="term" value="F:3-oxoacyl-[acyl-carrier-protein] synthase activity"/>
    <property type="evidence" value="ECO:0007669"/>
    <property type="project" value="InterPro"/>
</dbReference>
<feature type="active site" description="Proton donor; for dehydratase activity" evidence="6">
    <location>
        <position position="1150"/>
    </location>
</feature>
<keyword evidence="2" id="KW-0597">Phosphoprotein</keyword>
<dbReference type="GO" id="GO:0004312">
    <property type="term" value="F:fatty acid synthase activity"/>
    <property type="evidence" value="ECO:0007669"/>
    <property type="project" value="TreeGrafter"/>
</dbReference>
<dbReference type="InterPro" id="IPR050091">
    <property type="entry name" value="PKS_NRPS_Biosynth_Enz"/>
</dbReference>
<evidence type="ECO:0000313" key="12">
    <source>
        <dbReference type="Proteomes" id="UP000184356"/>
    </source>
</evidence>
<dbReference type="Pfam" id="PF21089">
    <property type="entry name" value="PKS_DH_N"/>
    <property type="match status" value="1"/>
</dbReference>
<feature type="compositionally biased region" description="Polar residues" evidence="7">
    <location>
        <begin position="2538"/>
        <end position="2552"/>
    </location>
</feature>
<dbReference type="InterPro" id="IPR020807">
    <property type="entry name" value="PKS_DH"/>
</dbReference>
<dbReference type="Pfam" id="PF23297">
    <property type="entry name" value="ACP_SdgA_C"/>
    <property type="match status" value="1"/>
</dbReference>
<keyword evidence="5" id="KW-0511">Multifunctional enzyme</keyword>
<evidence type="ECO:0000256" key="6">
    <source>
        <dbReference type="PROSITE-ProRule" id="PRU01363"/>
    </source>
</evidence>
<name>A0A1L9TCV6_9EURO</name>
<gene>
    <name evidence="11" type="ORF">ASPSYDRAFT_91529</name>
</gene>
<dbReference type="InterPro" id="IPR032821">
    <property type="entry name" value="PKS_assoc"/>
</dbReference>
<dbReference type="Pfam" id="PF00109">
    <property type="entry name" value="ketoacyl-synt"/>
    <property type="match status" value="1"/>
</dbReference>
<dbReference type="Gene3D" id="3.40.50.150">
    <property type="entry name" value="Vaccinia Virus protein VP39"/>
    <property type="match status" value="1"/>
</dbReference>
<dbReference type="RefSeq" id="XP_040701052.1">
    <property type="nucleotide sequence ID" value="XM_040852501.1"/>
</dbReference>
<organism evidence="11 12">
    <name type="scientific">Aspergillus sydowii CBS 593.65</name>
    <dbReference type="NCBI Taxonomy" id="1036612"/>
    <lineage>
        <taxon>Eukaryota</taxon>
        <taxon>Fungi</taxon>
        <taxon>Dikarya</taxon>
        <taxon>Ascomycota</taxon>
        <taxon>Pezizomycotina</taxon>
        <taxon>Eurotiomycetes</taxon>
        <taxon>Eurotiomycetidae</taxon>
        <taxon>Eurotiales</taxon>
        <taxon>Aspergillaceae</taxon>
        <taxon>Aspergillus</taxon>
        <taxon>Aspergillus subgen. Nidulantes</taxon>
    </lineage>
</organism>
<dbReference type="Pfam" id="PF00698">
    <property type="entry name" value="Acyl_transf_1"/>
    <property type="match status" value="1"/>
</dbReference>
<proteinExistence type="predicted"/>
<keyword evidence="12" id="KW-1185">Reference proteome</keyword>
<dbReference type="Pfam" id="PF08659">
    <property type="entry name" value="KR"/>
    <property type="match status" value="1"/>
</dbReference>
<dbReference type="SMART" id="SM00827">
    <property type="entry name" value="PKS_AT"/>
    <property type="match status" value="1"/>
</dbReference>
<feature type="domain" description="Ketosynthase family 3 (KS3)" evidence="9">
    <location>
        <begin position="2"/>
        <end position="442"/>
    </location>
</feature>
<dbReference type="CDD" id="cd00833">
    <property type="entry name" value="PKS"/>
    <property type="match status" value="1"/>
</dbReference>
<dbReference type="GO" id="GO:0032259">
    <property type="term" value="P:methylation"/>
    <property type="evidence" value="ECO:0007669"/>
    <property type="project" value="UniProtKB-KW"/>
</dbReference>
<dbReference type="PROSITE" id="PS00606">
    <property type="entry name" value="KS3_1"/>
    <property type="match status" value="1"/>
</dbReference>
<evidence type="ECO:0000259" key="8">
    <source>
        <dbReference type="PROSITE" id="PS50075"/>
    </source>
</evidence>
<dbReference type="SUPFAM" id="SSF55048">
    <property type="entry name" value="Probable ACP-binding domain of malonyl-CoA ACP transacylase"/>
    <property type="match status" value="1"/>
</dbReference>
<dbReference type="PROSITE" id="PS52004">
    <property type="entry name" value="KS3_2"/>
    <property type="match status" value="1"/>
</dbReference>
<reference evidence="12" key="1">
    <citation type="journal article" date="2017" name="Genome Biol.">
        <title>Comparative genomics reveals high biological diversity and specific adaptations in the industrially and medically important fungal genus Aspergillus.</title>
        <authorList>
            <person name="de Vries R.P."/>
            <person name="Riley R."/>
            <person name="Wiebenga A."/>
            <person name="Aguilar-Osorio G."/>
            <person name="Amillis S."/>
            <person name="Uchima C.A."/>
            <person name="Anderluh G."/>
            <person name="Asadollahi M."/>
            <person name="Askin M."/>
            <person name="Barry K."/>
            <person name="Battaglia E."/>
            <person name="Bayram O."/>
            <person name="Benocci T."/>
            <person name="Braus-Stromeyer S.A."/>
            <person name="Caldana C."/>
            <person name="Canovas D."/>
            <person name="Cerqueira G.C."/>
            <person name="Chen F."/>
            <person name="Chen W."/>
            <person name="Choi C."/>
            <person name="Clum A."/>
            <person name="Dos Santos R.A."/>
            <person name="Damasio A.R."/>
            <person name="Diallinas G."/>
            <person name="Emri T."/>
            <person name="Fekete E."/>
            <person name="Flipphi M."/>
            <person name="Freyberg S."/>
            <person name="Gallo A."/>
            <person name="Gournas C."/>
            <person name="Habgood R."/>
            <person name="Hainaut M."/>
            <person name="Harispe M.L."/>
            <person name="Henrissat B."/>
            <person name="Hilden K.S."/>
            <person name="Hope R."/>
            <person name="Hossain A."/>
            <person name="Karabika E."/>
            <person name="Karaffa L."/>
            <person name="Karanyi Z."/>
            <person name="Krasevec N."/>
            <person name="Kuo A."/>
            <person name="Kusch H."/>
            <person name="LaButti K."/>
            <person name="Lagendijk E.L."/>
            <person name="Lapidus A."/>
            <person name="Levasseur A."/>
            <person name="Lindquist E."/>
            <person name="Lipzen A."/>
            <person name="Logrieco A.F."/>
            <person name="MacCabe A."/>
            <person name="Maekelae M.R."/>
            <person name="Malavazi I."/>
            <person name="Melin P."/>
            <person name="Meyer V."/>
            <person name="Mielnichuk N."/>
            <person name="Miskei M."/>
            <person name="Molnar A.P."/>
            <person name="Mule G."/>
            <person name="Ngan C.Y."/>
            <person name="Orejas M."/>
            <person name="Orosz E."/>
            <person name="Ouedraogo J.P."/>
            <person name="Overkamp K.M."/>
            <person name="Park H.-S."/>
            <person name="Perrone G."/>
            <person name="Piumi F."/>
            <person name="Punt P.J."/>
            <person name="Ram A.F."/>
            <person name="Ramon A."/>
            <person name="Rauscher S."/>
            <person name="Record E."/>
            <person name="Riano-Pachon D.M."/>
            <person name="Robert V."/>
            <person name="Roehrig J."/>
            <person name="Ruller R."/>
            <person name="Salamov A."/>
            <person name="Salih N.S."/>
            <person name="Samson R.A."/>
            <person name="Sandor E."/>
            <person name="Sanguinetti M."/>
            <person name="Schuetze T."/>
            <person name="Sepcic K."/>
            <person name="Shelest E."/>
            <person name="Sherlock G."/>
            <person name="Sophianopoulou V."/>
            <person name="Squina F.M."/>
            <person name="Sun H."/>
            <person name="Susca A."/>
            <person name="Todd R.B."/>
            <person name="Tsang A."/>
            <person name="Unkles S.E."/>
            <person name="van de Wiele N."/>
            <person name="van Rossen-Uffink D."/>
            <person name="Oliveira J.V."/>
            <person name="Vesth T.C."/>
            <person name="Visser J."/>
            <person name="Yu J.-H."/>
            <person name="Zhou M."/>
            <person name="Andersen M.R."/>
            <person name="Archer D.B."/>
            <person name="Baker S.E."/>
            <person name="Benoit I."/>
            <person name="Brakhage A.A."/>
            <person name="Braus G.H."/>
            <person name="Fischer R."/>
            <person name="Frisvad J.C."/>
            <person name="Goldman G.H."/>
            <person name="Houbraken J."/>
            <person name="Oakley B."/>
            <person name="Pocsi I."/>
            <person name="Scazzocchio C."/>
            <person name="Seiboth B."/>
            <person name="vanKuyk P.A."/>
            <person name="Wortman J."/>
            <person name="Dyer P.S."/>
            <person name="Grigoriev I.V."/>
        </authorList>
    </citation>
    <scope>NUCLEOTIDE SEQUENCE [LARGE SCALE GENOMIC DNA]</scope>
    <source>
        <strain evidence="12">CBS 593.65</strain>
    </source>
</reference>
<feature type="region of interest" description="C-terminal hotdog fold" evidence="6">
    <location>
        <begin position="1090"/>
        <end position="1244"/>
    </location>
</feature>
<dbReference type="InterPro" id="IPR016039">
    <property type="entry name" value="Thiolase-like"/>
</dbReference>
<dbReference type="EMBL" id="KV878589">
    <property type="protein sequence ID" value="OJJ57246.1"/>
    <property type="molecule type" value="Genomic_DNA"/>
</dbReference>
<keyword evidence="1" id="KW-0596">Phosphopantetheine</keyword>
<dbReference type="InterPro" id="IPR049551">
    <property type="entry name" value="PKS_DH_C"/>
</dbReference>
<dbReference type="SMART" id="SM00822">
    <property type="entry name" value="PKS_KR"/>
    <property type="match status" value="1"/>
</dbReference>
<dbReference type="PROSITE" id="PS50075">
    <property type="entry name" value="CARRIER"/>
    <property type="match status" value="1"/>
</dbReference>
<feature type="active site" description="Proton acceptor; for dehydratase activity" evidence="6">
    <location>
        <position position="972"/>
    </location>
</feature>
<dbReference type="InterPro" id="IPR049900">
    <property type="entry name" value="PKS_mFAS_DH"/>
</dbReference>
<feature type="compositionally biased region" description="Basic and acidic residues" evidence="7">
    <location>
        <begin position="2508"/>
        <end position="2520"/>
    </location>
</feature>
<dbReference type="Gene3D" id="3.40.366.10">
    <property type="entry name" value="Malonyl-Coenzyme A Acyl Carrier Protein, domain 2"/>
    <property type="match status" value="1"/>
</dbReference>
<dbReference type="InterPro" id="IPR020841">
    <property type="entry name" value="PKS_Beta-ketoAc_synthase_dom"/>
</dbReference>
<keyword evidence="4" id="KW-0808">Transferase</keyword>
<dbReference type="SUPFAM" id="SSF52151">
    <property type="entry name" value="FabD/lysophospholipase-like"/>
    <property type="match status" value="1"/>
</dbReference>
<dbReference type="InterPro" id="IPR036291">
    <property type="entry name" value="NAD(P)-bd_dom_sf"/>
</dbReference>
<dbReference type="PROSITE" id="PS52019">
    <property type="entry name" value="PKS_MFAS_DH"/>
    <property type="match status" value="1"/>
</dbReference>
<evidence type="ECO:0000256" key="1">
    <source>
        <dbReference type="ARBA" id="ARBA00022450"/>
    </source>
</evidence>
<dbReference type="Gene3D" id="3.40.47.10">
    <property type="match status" value="1"/>
</dbReference>
<dbReference type="InterPro" id="IPR016036">
    <property type="entry name" value="Malonyl_transacylase_ACP-bd"/>
</dbReference>
<dbReference type="SUPFAM" id="SSF53335">
    <property type="entry name" value="S-adenosyl-L-methionine-dependent methyltransferases"/>
    <property type="match status" value="1"/>
</dbReference>
<feature type="region of interest" description="Disordered" evidence="7">
    <location>
        <begin position="2482"/>
        <end position="2579"/>
    </location>
</feature>
<dbReference type="SMART" id="SM00825">
    <property type="entry name" value="PKS_KS"/>
    <property type="match status" value="1"/>
</dbReference>
<dbReference type="Proteomes" id="UP000184356">
    <property type="component" value="Unassembled WGS sequence"/>
</dbReference>
<dbReference type="Pfam" id="PF08242">
    <property type="entry name" value="Methyltransf_12"/>
    <property type="match status" value="1"/>
</dbReference>
<evidence type="ECO:0000256" key="5">
    <source>
        <dbReference type="ARBA" id="ARBA00023268"/>
    </source>
</evidence>
<evidence type="ECO:0000256" key="4">
    <source>
        <dbReference type="ARBA" id="ARBA00022679"/>
    </source>
</evidence>
<evidence type="ECO:0000259" key="9">
    <source>
        <dbReference type="PROSITE" id="PS52004"/>
    </source>
</evidence>
<dbReference type="STRING" id="1036612.A0A1L9TCV6"/>
<dbReference type="GO" id="GO:0008168">
    <property type="term" value="F:methyltransferase activity"/>
    <property type="evidence" value="ECO:0007669"/>
    <property type="project" value="UniProtKB-KW"/>
</dbReference>